<keyword evidence="4" id="KW-0378">Hydrolase</keyword>
<dbReference type="RefSeq" id="WP_048059755.1">
    <property type="nucleotide sequence ID" value="NZ_CATZXA010000036.1"/>
</dbReference>
<dbReference type="Gene3D" id="3.40.50.1450">
    <property type="entry name" value="HybD-like"/>
    <property type="match status" value="1"/>
</dbReference>
<evidence type="ECO:0000256" key="4">
    <source>
        <dbReference type="ARBA" id="ARBA00022801"/>
    </source>
</evidence>
<dbReference type="Proteomes" id="UP000248557">
    <property type="component" value="Unassembled WGS sequence"/>
</dbReference>
<dbReference type="InterPro" id="IPR023430">
    <property type="entry name" value="Pept_HybD-like_dom_sf"/>
</dbReference>
<protein>
    <submittedName>
        <fullName evidence="5">Hydrogenase 3 maturation endopeptidase HyCI</fullName>
    </submittedName>
</protein>
<dbReference type="NCBIfam" id="TIGR00072">
    <property type="entry name" value="hydrog_prot"/>
    <property type="match status" value="1"/>
</dbReference>
<evidence type="ECO:0000256" key="2">
    <source>
        <dbReference type="ARBA" id="ARBA00022670"/>
    </source>
</evidence>
<dbReference type="EMBL" id="NGJK01000077">
    <property type="protein sequence ID" value="RAP02792.1"/>
    <property type="molecule type" value="Genomic_DNA"/>
</dbReference>
<dbReference type="PANTHER" id="PTHR30302:SF1">
    <property type="entry name" value="HYDROGENASE 2 MATURATION PROTEASE"/>
    <property type="match status" value="1"/>
</dbReference>
<evidence type="ECO:0000313" key="5">
    <source>
        <dbReference type="EMBL" id="RAP02792.1"/>
    </source>
</evidence>
<evidence type="ECO:0000256" key="3">
    <source>
        <dbReference type="ARBA" id="ARBA00022750"/>
    </source>
</evidence>
<comment type="caution">
    <text evidence="5">The sequence shown here is derived from an EMBL/GenBank/DDBJ whole genome shotgun (WGS) entry which is preliminary data.</text>
</comment>
<organism evidence="5 6">
    <name type="scientific">Methanosphaera stadtmanae</name>
    <dbReference type="NCBI Taxonomy" id="2317"/>
    <lineage>
        <taxon>Archaea</taxon>
        <taxon>Methanobacteriati</taxon>
        <taxon>Methanobacteriota</taxon>
        <taxon>Methanomada group</taxon>
        <taxon>Methanobacteria</taxon>
        <taxon>Methanobacteriales</taxon>
        <taxon>Methanobacteriaceae</taxon>
        <taxon>Methanosphaera</taxon>
    </lineage>
</organism>
<gene>
    <name evidence="5" type="ORF">CA615_06055</name>
</gene>
<dbReference type="PRINTS" id="PR00446">
    <property type="entry name" value="HYDRGNUPTAKE"/>
</dbReference>
<sequence>MHLKQISEEINDFIVDYEKLLILGIGNPLRGDDGVGPLILDLLYEKLVNLTDKNTDDVYLLNTESAPENHTQEIRKLKPSHIIIVDAVEFDAKAGSIITISKNQIDTFNFSTHSMPISFIINYIEETIGSKILTIGIQPKEMNIINTISDEVKSSANDLTDIIAKLV</sequence>
<dbReference type="GeneID" id="32154101"/>
<accession>A0A328PXX7</accession>
<dbReference type="CDD" id="cd06067">
    <property type="entry name" value="H2MP_MemB-H2evol"/>
    <property type="match status" value="1"/>
</dbReference>
<dbReference type="InterPro" id="IPR000671">
    <property type="entry name" value="Peptidase_A31"/>
</dbReference>
<reference evidence="5 6" key="1">
    <citation type="submission" date="2017-05" db="EMBL/GenBank/DDBJ databases">
        <title>Host range expansion of the Methanosphaera genus to humans and monogastric animals involves recent and extensive reduction in genome content.</title>
        <authorList>
            <person name="Hoedt E.C."/>
            <person name="Volmer J.G."/>
            <person name="Parks D.H."/>
            <person name="Rosewarne C.P."/>
            <person name="Denman S.E."/>
            <person name="Mcsweeney C.S."/>
            <person name="O Cuiv P."/>
            <person name="Hugenholtz P."/>
            <person name="Tyson G.W."/>
            <person name="Morrison M."/>
        </authorList>
    </citation>
    <scope>NUCLEOTIDE SEQUENCE [LARGE SCALE GENOMIC DNA]</scope>
    <source>
        <strain evidence="5 6">PA5</strain>
    </source>
</reference>
<dbReference type="NCBIfam" id="TIGR00142">
    <property type="entry name" value="hycI"/>
    <property type="match status" value="1"/>
</dbReference>
<dbReference type="InterPro" id="IPR004420">
    <property type="entry name" value="Pept_A31_hyd_mat_HycI"/>
</dbReference>
<comment type="similarity">
    <text evidence="1">Belongs to the peptidase A31 family.</text>
</comment>
<proteinExistence type="inferred from homology"/>
<dbReference type="SUPFAM" id="SSF53163">
    <property type="entry name" value="HybD-like"/>
    <property type="match status" value="1"/>
</dbReference>
<dbReference type="GO" id="GO:0008047">
    <property type="term" value="F:enzyme activator activity"/>
    <property type="evidence" value="ECO:0007669"/>
    <property type="project" value="InterPro"/>
</dbReference>
<keyword evidence="2" id="KW-0645">Protease</keyword>
<dbReference type="GO" id="GO:0016485">
    <property type="term" value="P:protein processing"/>
    <property type="evidence" value="ECO:0007669"/>
    <property type="project" value="TreeGrafter"/>
</dbReference>
<evidence type="ECO:0000256" key="1">
    <source>
        <dbReference type="ARBA" id="ARBA00006814"/>
    </source>
</evidence>
<dbReference type="GO" id="GO:0004190">
    <property type="term" value="F:aspartic-type endopeptidase activity"/>
    <property type="evidence" value="ECO:0007669"/>
    <property type="project" value="UniProtKB-KW"/>
</dbReference>
<dbReference type="PANTHER" id="PTHR30302">
    <property type="entry name" value="HYDROGENASE 1 MATURATION PROTEASE"/>
    <property type="match status" value="1"/>
</dbReference>
<dbReference type="AlphaFoldDB" id="A0A328PXX7"/>
<evidence type="ECO:0000313" key="6">
    <source>
        <dbReference type="Proteomes" id="UP000248557"/>
    </source>
</evidence>
<dbReference type="Pfam" id="PF01750">
    <property type="entry name" value="HycI"/>
    <property type="match status" value="1"/>
</dbReference>
<keyword evidence="3" id="KW-0064">Aspartyl protease</keyword>
<name>A0A328PXX7_9EURY</name>